<gene>
    <name evidence="2" type="ORF">E1A34_21470</name>
    <name evidence="1" type="ORF">EVG73_22975</name>
</gene>
<protein>
    <submittedName>
        <fullName evidence="2">Kinesin</fullName>
    </submittedName>
</protein>
<accession>A0A5Y0RWU9</accession>
<evidence type="ECO:0000313" key="2">
    <source>
        <dbReference type="EMBL" id="ECB7108595.1"/>
    </source>
</evidence>
<dbReference type="Proteomes" id="UP000839827">
    <property type="component" value="Unassembled WGS sequence"/>
</dbReference>
<evidence type="ECO:0000313" key="1">
    <source>
        <dbReference type="EMBL" id="ECB1915218.1"/>
    </source>
</evidence>
<dbReference type="EMBL" id="AAHYLK010000027">
    <property type="protein sequence ID" value="ECB7108595.1"/>
    <property type="molecule type" value="Genomic_DNA"/>
</dbReference>
<name>A0A5Y0RWU9_SALNE</name>
<reference evidence="2" key="1">
    <citation type="submission" date="2019-03" db="EMBL/GenBank/DDBJ databases">
        <authorList>
            <person name="Ashton P.M."/>
            <person name="Dallman T."/>
            <person name="Nair S."/>
            <person name="De Pinna E."/>
            <person name="Peters T."/>
            <person name="Grant K."/>
        </authorList>
    </citation>
    <scope>NUCLEOTIDE SEQUENCE [LARGE SCALE GENOMIC DNA]</scope>
    <source>
        <strain evidence="2">271153</strain>
        <strain evidence="1">500372</strain>
    </source>
</reference>
<dbReference type="EMBL" id="AAHWTY010000094">
    <property type="protein sequence ID" value="ECB1915218.1"/>
    <property type="molecule type" value="Genomic_DNA"/>
</dbReference>
<comment type="caution">
    <text evidence="2">The sequence shown here is derived from an EMBL/GenBank/DDBJ whole genome shotgun (WGS) entry which is preliminary data.</text>
</comment>
<dbReference type="AlphaFoldDB" id="A0A5Y0RWU9"/>
<sequence>MDFFYKVKMLNQWRFGVGGFVDLNCGWYCQNALLLWYCERNNLPINTINSSVKYNRTSFGFNPTDSLCRPIFISNNIFDYRDKLLKYGPIIVSGKVGLANFSPLGGISHYVLIVGVRTKTNDIIIYDPLSISFRNLKQSDPKIYKFNCFVKNIDETLIINSYSVNTFINYK</sequence>
<proteinExistence type="predicted"/>
<organism evidence="2">
    <name type="scientific">Salmonella newport</name>
    <dbReference type="NCBI Taxonomy" id="108619"/>
    <lineage>
        <taxon>Bacteria</taxon>
        <taxon>Pseudomonadati</taxon>
        <taxon>Pseudomonadota</taxon>
        <taxon>Gammaproteobacteria</taxon>
        <taxon>Enterobacterales</taxon>
        <taxon>Enterobacteriaceae</taxon>
        <taxon>Salmonella</taxon>
    </lineage>
</organism>